<comment type="similarity">
    <text evidence="1 7">Belongs to the Arg-specific ADP-ribosyltransferase family.</text>
</comment>
<dbReference type="PROSITE" id="PS50088">
    <property type="entry name" value="ANK_REPEAT"/>
    <property type="match status" value="1"/>
</dbReference>
<protein>
    <recommendedName>
        <fullName evidence="7">NAD(P)(+)--arginine ADP-ribosyltransferase</fullName>
        <ecNumber evidence="7">2.4.2.31</ecNumber>
    </recommendedName>
    <alternativeName>
        <fullName evidence="7">Mono(ADP-ribosyl)transferase</fullName>
    </alternativeName>
</protein>
<dbReference type="EMBL" id="CAJOBB010001027">
    <property type="protein sequence ID" value="CAF3796453.1"/>
    <property type="molecule type" value="Genomic_DNA"/>
</dbReference>
<keyword evidence="4" id="KW-0548">Nucleotidyltransferase</keyword>
<accession>A0A815MVH1</accession>
<dbReference type="PROSITE" id="PS51996">
    <property type="entry name" value="TR_MART"/>
    <property type="match status" value="1"/>
</dbReference>
<dbReference type="InterPro" id="IPR039323">
    <property type="entry name" value="ANKRD_45/46/60"/>
</dbReference>
<dbReference type="PROSITE" id="PS50297">
    <property type="entry name" value="ANK_REP_REGION"/>
    <property type="match status" value="1"/>
</dbReference>
<dbReference type="InterPro" id="IPR002110">
    <property type="entry name" value="Ankyrin_rpt"/>
</dbReference>
<dbReference type="InterPro" id="IPR000768">
    <property type="entry name" value="ART"/>
</dbReference>
<evidence type="ECO:0000313" key="9">
    <source>
        <dbReference type="EMBL" id="CAF3796453.1"/>
    </source>
</evidence>
<evidence type="ECO:0000256" key="3">
    <source>
        <dbReference type="ARBA" id="ARBA00022679"/>
    </source>
</evidence>
<gene>
    <name evidence="8" type="ORF">IZO911_LOCUS40819</name>
    <name evidence="9" type="ORF">KXQ929_LOCUS16776</name>
</gene>
<dbReference type="GO" id="GO:0016779">
    <property type="term" value="F:nucleotidyltransferase activity"/>
    <property type="evidence" value="ECO:0007669"/>
    <property type="project" value="UniProtKB-KW"/>
</dbReference>
<name>A0A815MVH1_9BILA</name>
<reference evidence="8" key="1">
    <citation type="submission" date="2021-02" db="EMBL/GenBank/DDBJ databases">
        <authorList>
            <person name="Nowell W R."/>
        </authorList>
    </citation>
    <scope>NUCLEOTIDE SEQUENCE</scope>
</reference>
<keyword evidence="7" id="KW-0521">NADP</keyword>
<proteinExistence type="inferred from homology"/>
<evidence type="ECO:0000256" key="2">
    <source>
        <dbReference type="ARBA" id="ARBA00022676"/>
    </source>
</evidence>
<dbReference type="Pfam" id="PF01129">
    <property type="entry name" value="ART"/>
    <property type="match status" value="1"/>
</dbReference>
<evidence type="ECO:0000256" key="7">
    <source>
        <dbReference type="RuleBase" id="RU361228"/>
    </source>
</evidence>
<dbReference type="GO" id="GO:0106274">
    <property type="term" value="F:NAD+-protein-arginine ADP-ribosyltransferase activity"/>
    <property type="evidence" value="ECO:0007669"/>
    <property type="project" value="UniProtKB-EC"/>
</dbReference>
<evidence type="ECO:0000256" key="4">
    <source>
        <dbReference type="ARBA" id="ARBA00022695"/>
    </source>
</evidence>
<dbReference type="Proteomes" id="UP000663860">
    <property type="component" value="Unassembled WGS sequence"/>
</dbReference>
<feature type="repeat" description="ANK" evidence="6">
    <location>
        <begin position="36"/>
        <end position="68"/>
    </location>
</feature>
<keyword evidence="6" id="KW-0040">ANK repeat</keyword>
<keyword evidence="7" id="KW-0520">NAD</keyword>
<dbReference type="PANTHER" id="PTHR22677:SF4">
    <property type="entry name" value="USHER SYNDROME TYPE-1G PROTEIN-LIKE PROTEIN"/>
    <property type="match status" value="1"/>
</dbReference>
<comment type="caution">
    <text evidence="8">The sequence shown here is derived from an EMBL/GenBank/DDBJ whole genome shotgun (WGS) entry which is preliminary data.</text>
</comment>
<dbReference type="Gene3D" id="1.25.40.20">
    <property type="entry name" value="Ankyrin repeat-containing domain"/>
    <property type="match status" value="1"/>
</dbReference>
<dbReference type="SUPFAM" id="SSF56399">
    <property type="entry name" value="ADP-ribosylation"/>
    <property type="match status" value="1"/>
</dbReference>
<keyword evidence="2 7" id="KW-0328">Glycosyltransferase</keyword>
<evidence type="ECO:0000256" key="1">
    <source>
        <dbReference type="ARBA" id="ARBA00009558"/>
    </source>
</evidence>
<evidence type="ECO:0000256" key="5">
    <source>
        <dbReference type="ARBA" id="ARBA00047597"/>
    </source>
</evidence>
<dbReference type="SUPFAM" id="SSF48403">
    <property type="entry name" value="Ankyrin repeat"/>
    <property type="match status" value="1"/>
</dbReference>
<dbReference type="Proteomes" id="UP000663868">
    <property type="component" value="Unassembled WGS sequence"/>
</dbReference>
<dbReference type="Pfam" id="PF12796">
    <property type="entry name" value="Ank_2"/>
    <property type="match status" value="1"/>
</dbReference>
<organism evidence="8 10">
    <name type="scientific">Adineta steineri</name>
    <dbReference type="NCBI Taxonomy" id="433720"/>
    <lineage>
        <taxon>Eukaryota</taxon>
        <taxon>Metazoa</taxon>
        <taxon>Spiralia</taxon>
        <taxon>Gnathifera</taxon>
        <taxon>Rotifera</taxon>
        <taxon>Eurotatoria</taxon>
        <taxon>Bdelloidea</taxon>
        <taxon>Adinetida</taxon>
        <taxon>Adinetidae</taxon>
        <taxon>Adineta</taxon>
    </lineage>
</organism>
<keyword evidence="3 7" id="KW-0808">Transferase</keyword>
<dbReference type="InterPro" id="IPR036770">
    <property type="entry name" value="Ankyrin_rpt-contain_sf"/>
</dbReference>
<dbReference type="EMBL" id="CAJNOE010001440">
    <property type="protein sequence ID" value="CAF1423471.1"/>
    <property type="molecule type" value="Genomic_DNA"/>
</dbReference>
<dbReference type="EC" id="2.4.2.31" evidence="7"/>
<dbReference type="PANTHER" id="PTHR22677">
    <property type="entry name" value="ANKYRIN REPEAT DOMAIN-CONTAINING PROTEIN 60"/>
    <property type="match status" value="1"/>
</dbReference>
<dbReference type="SMART" id="SM00248">
    <property type="entry name" value="ANK"/>
    <property type="match status" value="2"/>
</dbReference>
<evidence type="ECO:0000256" key="6">
    <source>
        <dbReference type="PROSITE-ProRule" id="PRU00023"/>
    </source>
</evidence>
<dbReference type="Gene3D" id="3.90.176.10">
    <property type="entry name" value="Toxin ADP-ribosyltransferase, Chain A, domain 1"/>
    <property type="match status" value="1"/>
</dbReference>
<dbReference type="AlphaFoldDB" id="A0A815MVH1"/>
<comment type="catalytic activity">
    <reaction evidence="5 7">
        <text>L-arginyl-[protein] + NAD(+) = N(omega)-(ADP-D-ribosyl)-L-arginyl-[protein] + nicotinamide + H(+)</text>
        <dbReference type="Rhea" id="RHEA:19149"/>
        <dbReference type="Rhea" id="RHEA-COMP:10532"/>
        <dbReference type="Rhea" id="RHEA-COMP:15087"/>
        <dbReference type="ChEBI" id="CHEBI:15378"/>
        <dbReference type="ChEBI" id="CHEBI:17154"/>
        <dbReference type="ChEBI" id="CHEBI:29965"/>
        <dbReference type="ChEBI" id="CHEBI:57540"/>
        <dbReference type="ChEBI" id="CHEBI:142554"/>
        <dbReference type="EC" id="2.4.2.31"/>
    </reaction>
</comment>
<sequence length="357" mass="40583">MNTSALYEACRTGDIHTVQQLLSTLSIYEINHVEPNGSTCLHAAASSNHSQIVKLLLDSGVIRSILDKDGHTAMDVAATEEIKKLFPRSFAAAQARFLTDISSEQTFEWTCHENARYGWWFKCCIENEDVIVAVDRIIEDTRFSDTASTHKIEYLLENARETRDPKWLIQAYSSEIGLYQVINKAFAQTASNIGFDSTNDFRALAGVFSRHDVLKQYRYVGKCYRGMKLSIDDFQKNYKVGEILLIKPFMSTSKLRHIAEQFATSSSTVDSQFLSVLFIFAIPEFTLQFRDNVALDISCISEYPHEEEVLILPYTSLVIQAINHLPLGLIEVEFGWYSFLRDSKSSKTSLYEQPSLM</sequence>
<evidence type="ECO:0000313" key="8">
    <source>
        <dbReference type="EMBL" id="CAF1423471.1"/>
    </source>
</evidence>
<evidence type="ECO:0000313" key="10">
    <source>
        <dbReference type="Proteomes" id="UP000663860"/>
    </source>
</evidence>